<dbReference type="VEuPathDB" id="FungiDB:ASPGLDRAFT_84130"/>
<gene>
    <name evidence="1" type="ORF">ASPGLDRAFT_84130</name>
</gene>
<dbReference type="Proteomes" id="UP000184300">
    <property type="component" value="Unassembled WGS sequence"/>
</dbReference>
<protein>
    <submittedName>
        <fullName evidence="1">Uncharacterized protein</fullName>
    </submittedName>
</protein>
<keyword evidence="2" id="KW-1185">Reference proteome</keyword>
<dbReference type="GeneID" id="34466508"/>
<organism evidence="1 2">
    <name type="scientific">Aspergillus glaucus CBS 516.65</name>
    <dbReference type="NCBI Taxonomy" id="1160497"/>
    <lineage>
        <taxon>Eukaryota</taxon>
        <taxon>Fungi</taxon>
        <taxon>Dikarya</taxon>
        <taxon>Ascomycota</taxon>
        <taxon>Pezizomycotina</taxon>
        <taxon>Eurotiomycetes</taxon>
        <taxon>Eurotiomycetidae</taxon>
        <taxon>Eurotiales</taxon>
        <taxon>Aspergillaceae</taxon>
        <taxon>Aspergillus</taxon>
        <taxon>Aspergillus subgen. Aspergillus</taxon>
    </lineage>
</organism>
<accession>A0A1L9VDE4</accession>
<dbReference type="EMBL" id="KV878904">
    <property type="protein sequence ID" value="OJJ81991.1"/>
    <property type="molecule type" value="Genomic_DNA"/>
</dbReference>
<proteinExistence type="predicted"/>
<reference evidence="2" key="1">
    <citation type="journal article" date="2017" name="Genome Biol.">
        <title>Comparative genomics reveals high biological diversity and specific adaptations in the industrially and medically important fungal genus Aspergillus.</title>
        <authorList>
            <person name="de Vries R.P."/>
            <person name="Riley R."/>
            <person name="Wiebenga A."/>
            <person name="Aguilar-Osorio G."/>
            <person name="Amillis S."/>
            <person name="Uchima C.A."/>
            <person name="Anderluh G."/>
            <person name="Asadollahi M."/>
            <person name="Askin M."/>
            <person name="Barry K."/>
            <person name="Battaglia E."/>
            <person name="Bayram O."/>
            <person name="Benocci T."/>
            <person name="Braus-Stromeyer S.A."/>
            <person name="Caldana C."/>
            <person name="Canovas D."/>
            <person name="Cerqueira G.C."/>
            <person name="Chen F."/>
            <person name="Chen W."/>
            <person name="Choi C."/>
            <person name="Clum A."/>
            <person name="Dos Santos R.A."/>
            <person name="Damasio A.R."/>
            <person name="Diallinas G."/>
            <person name="Emri T."/>
            <person name="Fekete E."/>
            <person name="Flipphi M."/>
            <person name="Freyberg S."/>
            <person name="Gallo A."/>
            <person name="Gournas C."/>
            <person name="Habgood R."/>
            <person name="Hainaut M."/>
            <person name="Harispe M.L."/>
            <person name="Henrissat B."/>
            <person name="Hilden K.S."/>
            <person name="Hope R."/>
            <person name="Hossain A."/>
            <person name="Karabika E."/>
            <person name="Karaffa L."/>
            <person name="Karanyi Z."/>
            <person name="Krasevec N."/>
            <person name="Kuo A."/>
            <person name="Kusch H."/>
            <person name="LaButti K."/>
            <person name="Lagendijk E.L."/>
            <person name="Lapidus A."/>
            <person name="Levasseur A."/>
            <person name="Lindquist E."/>
            <person name="Lipzen A."/>
            <person name="Logrieco A.F."/>
            <person name="MacCabe A."/>
            <person name="Maekelae M.R."/>
            <person name="Malavazi I."/>
            <person name="Melin P."/>
            <person name="Meyer V."/>
            <person name="Mielnichuk N."/>
            <person name="Miskei M."/>
            <person name="Molnar A.P."/>
            <person name="Mule G."/>
            <person name="Ngan C.Y."/>
            <person name="Orejas M."/>
            <person name="Orosz E."/>
            <person name="Ouedraogo J.P."/>
            <person name="Overkamp K.M."/>
            <person name="Park H.-S."/>
            <person name="Perrone G."/>
            <person name="Piumi F."/>
            <person name="Punt P.J."/>
            <person name="Ram A.F."/>
            <person name="Ramon A."/>
            <person name="Rauscher S."/>
            <person name="Record E."/>
            <person name="Riano-Pachon D.M."/>
            <person name="Robert V."/>
            <person name="Roehrig J."/>
            <person name="Ruller R."/>
            <person name="Salamov A."/>
            <person name="Salih N.S."/>
            <person name="Samson R.A."/>
            <person name="Sandor E."/>
            <person name="Sanguinetti M."/>
            <person name="Schuetze T."/>
            <person name="Sepcic K."/>
            <person name="Shelest E."/>
            <person name="Sherlock G."/>
            <person name="Sophianopoulou V."/>
            <person name="Squina F.M."/>
            <person name="Sun H."/>
            <person name="Susca A."/>
            <person name="Todd R.B."/>
            <person name="Tsang A."/>
            <person name="Unkles S.E."/>
            <person name="van de Wiele N."/>
            <person name="van Rossen-Uffink D."/>
            <person name="Oliveira J.V."/>
            <person name="Vesth T.C."/>
            <person name="Visser J."/>
            <person name="Yu J.-H."/>
            <person name="Zhou M."/>
            <person name="Andersen M.R."/>
            <person name="Archer D.B."/>
            <person name="Baker S.E."/>
            <person name="Benoit I."/>
            <person name="Brakhage A.A."/>
            <person name="Braus G.H."/>
            <person name="Fischer R."/>
            <person name="Frisvad J.C."/>
            <person name="Goldman G.H."/>
            <person name="Houbraken J."/>
            <person name="Oakley B."/>
            <person name="Pocsi I."/>
            <person name="Scazzocchio C."/>
            <person name="Seiboth B."/>
            <person name="vanKuyk P.A."/>
            <person name="Wortman J."/>
            <person name="Dyer P.S."/>
            <person name="Grigoriev I.V."/>
        </authorList>
    </citation>
    <scope>NUCLEOTIDE SEQUENCE [LARGE SCALE GENOMIC DNA]</scope>
    <source>
        <strain evidence="2">CBS 516.65</strain>
    </source>
</reference>
<dbReference type="RefSeq" id="XP_022398689.1">
    <property type="nucleotide sequence ID" value="XM_022550248.1"/>
</dbReference>
<evidence type="ECO:0000313" key="1">
    <source>
        <dbReference type="EMBL" id="OJJ81991.1"/>
    </source>
</evidence>
<name>A0A1L9VDE4_ASPGL</name>
<dbReference type="AlphaFoldDB" id="A0A1L9VDE4"/>
<evidence type="ECO:0000313" key="2">
    <source>
        <dbReference type="Proteomes" id="UP000184300"/>
    </source>
</evidence>
<sequence length="214" mass="24052">MLISKSPSAKDSIEDWYKHISKTKSPRKLTRILLSDRPFKDKTNLLVALPVSATEQNTDMRWLESKFEDTGHAQLAQIISYGIFPDGAENWRQTCLLVVFKGPLGHTERIQTGISAHGYAKIMLDVVAVVDEIVDAAKSPTRNNTTTTTTTTICHKWDRGHCTSACCGCYIRSRGRDGRDAKKQTDMEDFPFDIAAYKSLYSKRVYPLAIPVHT</sequence>
<dbReference type="OrthoDB" id="4485807at2759"/>